<protein>
    <recommendedName>
        <fullName evidence="1">DUF4216 domain-containing protein</fullName>
    </recommendedName>
</protein>
<dbReference type="AlphaFoldDB" id="Q9LJA4"/>
<dbReference type="Pfam" id="PF13952">
    <property type="entry name" value="DUF4216"/>
    <property type="match status" value="1"/>
</dbReference>
<dbReference type="PANTHER" id="PTHR48258">
    <property type="entry name" value="DUF4218 DOMAIN-CONTAINING PROTEIN-RELATED"/>
    <property type="match status" value="1"/>
</dbReference>
<feature type="domain" description="DUF4216" evidence="1">
    <location>
        <begin position="84"/>
        <end position="160"/>
    </location>
</feature>
<dbReference type="PANTHER" id="PTHR48258:SF12">
    <property type="entry name" value="TRANSPOSON PROTEIN, CACTA, EN_SPM SUB-CLASS"/>
    <property type="match status" value="1"/>
</dbReference>
<proteinExistence type="predicted"/>
<evidence type="ECO:0000313" key="2">
    <source>
        <dbReference type="EMBL" id="BAB01201.1"/>
    </source>
</evidence>
<evidence type="ECO:0000259" key="1">
    <source>
        <dbReference type="Pfam" id="PF13952"/>
    </source>
</evidence>
<sequence length="241" mass="28317">MYLDDIETRFNRVGRVDDHTTVEHDLVNSSLLDDYRKIIERDQDLKIQNSGVFVSAETISYASSRDNNPIARDVSYYGKLIEILELNYYDSFRVVLFKCKWVDTRDAQRFKKHEFGHTLVKFSRLIHIGSGEEDEPYVLASQERLVYYVEDAQEKEWSVVVHIQPRDLYNMEDPTSSDEFPPQVIIEDPPVQSSMIISDNVFNIRLVRQIEDLESSHIPCDLYDNMEVIIFVDYICLVFAW</sequence>
<dbReference type="EMBL" id="AP000606">
    <property type="protein sequence ID" value="BAB01201.1"/>
    <property type="molecule type" value="Genomic_DNA"/>
</dbReference>
<name>Q9LJA4_ARATH</name>
<reference key="2">
    <citation type="journal article" date="2000" name="Nature">
        <title>Sequence and analysis of chromosome 3 of the plant Arabidopsis thaliana.</title>
        <authorList>
            <consortium name="European Union Chromosome 3 Arabidopsis Sequencing Consortium"/>
            <consortium name="Institute for Genomic Research"/>
            <consortium name="Kazusa DNA Research Institute"/>
            <person name="Salanoubat M."/>
            <person name="Lemcke K."/>
            <person name="Rieger M."/>
            <person name="Ansorge W."/>
            <person name="Unseld M."/>
            <person name="Fartmann B."/>
            <person name="Valle G."/>
            <person name="Blocker H."/>
            <person name="Perez-Alonso M."/>
            <person name="Obermaier B."/>
            <person name="Delseny M."/>
            <person name="Boutry M."/>
            <person name="Grivell L.A."/>
            <person name="Mache R."/>
            <person name="Puigdomenech P."/>
            <person name="De Simone V."/>
            <person name="Choisne N."/>
            <person name="Artiguenave F."/>
            <person name="Robert C."/>
            <person name="Brottier P."/>
            <person name="Wincker P."/>
            <person name="Cattolico L."/>
            <person name="Weissenbach J."/>
            <person name="Saurin W."/>
            <person name="Quetier F."/>
            <person name="Schafer M."/>
            <person name="Muller-Auer S."/>
            <person name="Gabel C."/>
            <person name="Fuchs M."/>
            <person name="Benes V."/>
            <person name="Wurmbach E."/>
            <person name="Drzonek H."/>
            <person name="Erfle H."/>
            <person name="Jordan N."/>
            <person name="Bangert S."/>
            <person name="Wiedelmann R."/>
            <person name="Kranz H."/>
            <person name="Voss H."/>
            <person name="Holland R."/>
            <person name="Brandt P."/>
            <person name="Nyakatura G."/>
            <person name="Vezzi A."/>
            <person name="D'Angelo M."/>
            <person name="Pallavicini A."/>
            <person name="Toppo S."/>
            <person name="Simionati B."/>
            <person name="Conrad A."/>
            <person name="Hornischer K."/>
            <person name="Kauer G."/>
            <person name="Lohnert T.H."/>
            <person name="Nordsiek G."/>
            <person name="Reichelt J."/>
            <person name="Scharfe M."/>
            <person name="Schon O."/>
            <person name="Bargues M."/>
            <person name="Terol J."/>
            <person name="Climent J."/>
            <person name="Navarro P."/>
            <person name="Collado C."/>
            <person name="Perez-Perez A."/>
            <person name="Ottenwalder B."/>
            <person name="Duchemin D."/>
            <person name="Cooke R."/>
            <person name="Laudie M."/>
            <person name="Berger-Llauro C."/>
            <person name="Purnelle B."/>
            <person name="Masuy D."/>
            <person name="de Haan M."/>
            <person name="Maarse A.C."/>
            <person name="Alcaraz J.P."/>
            <person name="Cottet A."/>
            <person name="Casacuberta E."/>
            <person name="Monfort A."/>
            <person name="Argiriou A."/>
            <person name="flores M."/>
            <person name="Liguori R."/>
            <person name="Vitale D."/>
            <person name="Mannhaupt G."/>
            <person name="Haase D."/>
            <person name="Schoof H."/>
            <person name="Rudd S."/>
            <person name="Zaccaria P."/>
            <person name="Mewes H.W."/>
            <person name="Mayer K.F."/>
            <person name="Kaul S."/>
            <person name="Town C.D."/>
            <person name="Koo H.L."/>
            <person name="Tallon L.J."/>
            <person name="Jenkins J."/>
            <person name="Rooney T."/>
            <person name="Rizzo M."/>
            <person name="Walts A."/>
            <person name="Utterback T."/>
            <person name="Fujii C.Y."/>
            <person name="Shea T.P."/>
            <person name="Creasy T.H."/>
            <person name="Haas B."/>
            <person name="Maiti R."/>
            <person name="Wu D."/>
            <person name="Peterson J."/>
            <person name="Van Aken S."/>
            <person name="Pai G."/>
            <person name="Militscher J."/>
            <person name="Sellers P."/>
            <person name="Gill J.E."/>
            <person name="Feldblyum T.V."/>
            <person name="Preuss D."/>
            <person name="Lin X."/>
            <person name="Nierman W.C."/>
            <person name="Salzberg S.L."/>
            <person name="White O."/>
            <person name="Venter J.C."/>
            <person name="Fraser C.M."/>
            <person name="Kaneko T."/>
            <person name="Nakamura Y."/>
            <person name="Sato S."/>
            <person name="Kato T."/>
            <person name="Asamizu E."/>
            <person name="Sasamoto S."/>
            <person name="Kimura T."/>
            <person name="Idesawa K."/>
            <person name="Kawashima K."/>
            <person name="Kishida Y."/>
            <person name="Kiyokawa C."/>
            <person name="Kohara M."/>
            <person name="Matsumoto M."/>
            <person name="Matsuno A."/>
            <person name="Muraki A."/>
            <person name="Nakayama S."/>
            <person name="Nakazaki N."/>
            <person name="Shinpo S."/>
            <person name="Takeuchi C."/>
            <person name="Wada T."/>
            <person name="Watanabe A."/>
            <person name="Yamada M."/>
            <person name="Yasuda M."/>
            <person name="Tabata S."/>
        </authorList>
    </citation>
    <scope>NUCLEOTIDE SEQUENCE [LARGE SCALE GENOMIC DNA]</scope>
    <source>
        <strain>cv. Columbia</strain>
    </source>
</reference>
<reference evidence="2" key="1">
    <citation type="journal article" date="2000" name="DNA Res.">
        <title>Structural analysis of Arabidopsis thaliana chromosome 3. II. Sequence features of the 4,251,695 bp regions covered by 90 P1, TAC and BAC clones.</title>
        <authorList>
            <person name="Nakamura Y."/>
        </authorList>
    </citation>
    <scope>NUCLEOTIDE SEQUENCE [LARGE SCALE GENOMIC DNA]</scope>
</reference>
<dbReference type="InterPro" id="IPR025312">
    <property type="entry name" value="DUF4216"/>
</dbReference>
<accession>Q9LJA4</accession>
<organism evidence="2">
    <name type="scientific">Arabidopsis thaliana</name>
    <name type="common">Mouse-ear cress</name>
    <dbReference type="NCBI Taxonomy" id="3702"/>
    <lineage>
        <taxon>Eukaryota</taxon>
        <taxon>Viridiplantae</taxon>
        <taxon>Streptophyta</taxon>
        <taxon>Embryophyta</taxon>
        <taxon>Tracheophyta</taxon>
        <taxon>Spermatophyta</taxon>
        <taxon>Magnoliopsida</taxon>
        <taxon>eudicotyledons</taxon>
        <taxon>Gunneridae</taxon>
        <taxon>Pentapetalae</taxon>
        <taxon>rosids</taxon>
        <taxon>malvids</taxon>
        <taxon>Brassicales</taxon>
        <taxon>Brassicaceae</taxon>
        <taxon>Camelineae</taxon>
        <taxon>Arabidopsis</taxon>
    </lineage>
</organism>